<dbReference type="PROSITE" id="PS50118">
    <property type="entry name" value="HMG_BOX_2"/>
    <property type="match status" value="1"/>
</dbReference>
<comment type="caution">
    <text evidence="5">The sequence shown here is derived from an EMBL/GenBank/DDBJ whole genome shotgun (WGS) entry which is preliminary data.</text>
</comment>
<keyword evidence="2" id="KW-0539">Nucleus</keyword>
<evidence type="ECO:0000313" key="5">
    <source>
        <dbReference type="EMBL" id="KAK9767370.1"/>
    </source>
</evidence>
<dbReference type="Gene3D" id="1.10.30.10">
    <property type="entry name" value="High mobility group box domain"/>
    <property type="match status" value="1"/>
</dbReference>
<feature type="DNA-binding region" description="HMG box" evidence="2">
    <location>
        <begin position="70"/>
        <end position="138"/>
    </location>
</feature>
<sequence>MSKRPTAAAKKHTLLNTTPAEISLADATILAENFSTVALCMSRISEVYKKVVDLEGSLVQKKLPKDPNAPKKPFTPYIQFCNEERDHIRKERPNSTSQDVSRELGSAWKALNETEKEAYIKKYESENAAYKIELEEYNKHKLELEAQENEDSSSEQSVEPAVKEDSEESEEEVQKPAPKKPAAQNARKRKVATPTEVKKPTTSPKTTPVKSLKKEVLAEVPSTPSETPSKKKKNKKKQN</sequence>
<dbReference type="SMART" id="SM00398">
    <property type="entry name" value="HMG"/>
    <property type="match status" value="1"/>
</dbReference>
<feature type="domain" description="HMG box" evidence="4">
    <location>
        <begin position="70"/>
        <end position="138"/>
    </location>
</feature>
<feature type="compositionally biased region" description="Basic residues" evidence="3">
    <location>
        <begin position="230"/>
        <end position="239"/>
    </location>
</feature>
<name>A0ABR2X0R9_9FUNG</name>
<dbReference type="PANTHER" id="PTHR48112:SF22">
    <property type="entry name" value="MITOCHONDRIAL TRANSCRIPTION FACTOR A, ISOFORM B"/>
    <property type="match status" value="1"/>
</dbReference>
<dbReference type="InterPro" id="IPR036910">
    <property type="entry name" value="HMG_box_dom_sf"/>
</dbReference>
<organism evidence="5 6">
    <name type="scientific">Basidiobolus ranarum</name>
    <dbReference type="NCBI Taxonomy" id="34480"/>
    <lineage>
        <taxon>Eukaryota</taxon>
        <taxon>Fungi</taxon>
        <taxon>Fungi incertae sedis</taxon>
        <taxon>Zoopagomycota</taxon>
        <taxon>Entomophthoromycotina</taxon>
        <taxon>Basidiobolomycetes</taxon>
        <taxon>Basidiobolales</taxon>
        <taxon>Basidiobolaceae</taxon>
        <taxon>Basidiobolus</taxon>
    </lineage>
</organism>
<reference evidence="5 6" key="1">
    <citation type="submission" date="2023-04" db="EMBL/GenBank/DDBJ databases">
        <title>Genome of Basidiobolus ranarum AG-B5.</title>
        <authorList>
            <person name="Stajich J.E."/>
            <person name="Carter-House D."/>
            <person name="Gryganskyi A."/>
        </authorList>
    </citation>
    <scope>NUCLEOTIDE SEQUENCE [LARGE SCALE GENOMIC DNA]</scope>
    <source>
        <strain evidence="5 6">AG-B5</strain>
    </source>
</reference>
<feature type="compositionally biased region" description="Low complexity" evidence="3">
    <location>
        <begin position="200"/>
        <end position="210"/>
    </location>
</feature>
<proteinExistence type="predicted"/>
<dbReference type="SUPFAM" id="SSF47095">
    <property type="entry name" value="HMG-box"/>
    <property type="match status" value="1"/>
</dbReference>
<protein>
    <submittedName>
        <fullName evidence="5">Non-histone protein</fullName>
    </submittedName>
</protein>
<dbReference type="Pfam" id="PF00505">
    <property type="entry name" value="HMG_box"/>
    <property type="match status" value="1"/>
</dbReference>
<keyword evidence="6" id="KW-1185">Reference proteome</keyword>
<accession>A0ABR2X0R9</accession>
<gene>
    <name evidence="5" type="primary">NHP10_2</name>
    <name evidence="5" type="ORF">K7432_002907</name>
</gene>
<dbReference type="EMBL" id="JASJQH010000082">
    <property type="protein sequence ID" value="KAK9767370.1"/>
    <property type="molecule type" value="Genomic_DNA"/>
</dbReference>
<evidence type="ECO:0000259" key="4">
    <source>
        <dbReference type="PROSITE" id="PS50118"/>
    </source>
</evidence>
<evidence type="ECO:0000313" key="6">
    <source>
        <dbReference type="Proteomes" id="UP001479436"/>
    </source>
</evidence>
<keyword evidence="1 2" id="KW-0238">DNA-binding</keyword>
<dbReference type="PANTHER" id="PTHR48112">
    <property type="entry name" value="HIGH MOBILITY GROUP PROTEIN DSP1"/>
    <property type="match status" value="1"/>
</dbReference>
<evidence type="ECO:0000256" key="3">
    <source>
        <dbReference type="SAM" id="MobiDB-lite"/>
    </source>
</evidence>
<dbReference type="Proteomes" id="UP001479436">
    <property type="component" value="Unassembled WGS sequence"/>
</dbReference>
<evidence type="ECO:0000256" key="1">
    <source>
        <dbReference type="ARBA" id="ARBA00023125"/>
    </source>
</evidence>
<dbReference type="InterPro" id="IPR050342">
    <property type="entry name" value="HMGB"/>
</dbReference>
<dbReference type="InterPro" id="IPR009071">
    <property type="entry name" value="HMG_box_dom"/>
</dbReference>
<evidence type="ECO:0000256" key="2">
    <source>
        <dbReference type="PROSITE-ProRule" id="PRU00267"/>
    </source>
</evidence>
<feature type="region of interest" description="Disordered" evidence="3">
    <location>
        <begin position="142"/>
        <end position="239"/>
    </location>
</feature>